<reference evidence="1 2" key="1">
    <citation type="submission" date="2018-06" db="EMBL/GenBank/DDBJ databases">
        <title>Comparative genomics reveals the genomic features of Rhizophagus irregularis, R. cerebriforme, R. diaphanum and Gigaspora rosea, and their symbiotic lifestyle signature.</title>
        <authorList>
            <person name="Morin E."/>
            <person name="San Clemente H."/>
            <person name="Chen E.C.H."/>
            <person name="De La Providencia I."/>
            <person name="Hainaut M."/>
            <person name="Kuo A."/>
            <person name="Kohler A."/>
            <person name="Murat C."/>
            <person name="Tang N."/>
            <person name="Roy S."/>
            <person name="Loubradou J."/>
            <person name="Henrissat B."/>
            <person name="Grigoriev I.V."/>
            <person name="Corradi N."/>
            <person name="Roux C."/>
            <person name="Martin F.M."/>
        </authorList>
    </citation>
    <scope>NUCLEOTIDE SEQUENCE [LARGE SCALE GENOMIC DNA]</scope>
    <source>
        <strain evidence="1 2">DAOM 194757</strain>
    </source>
</reference>
<proteinExistence type="predicted"/>
<dbReference type="Gene3D" id="1.10.150.50">
    <property type="entry name" value="Transcription Factor, Ets-1"/>
    <property type="match status" value="1"/>
</dbReference>
<evidence type="ECO:0000313" key="2">
    <source>
        <dbReference type="Proteomes" id="UP000266673"/>
    </source>
</evidence>
<dbReference type="AlphaFoldDB" id="A0A397V5Z6"/>
<dbReference type="OrthoDB" id="2428576at2759"/>
<protein>
    <recommendedName>
        <fullName evidence="3">SAM domain-containing protein</fullName>
    </recommendedName>
</protein>
<dbReference type="EMBL" id="QKWP01000604">
    <property type="protein sequence ID" value="RIB17462.1"/>
    <property type="molecule type" value="Genomic_DNA"/>
</dbReference>
<dbReference type="InterPro" id="IPR013761">
    <property type="entry name" value="SAM/pointed_sf"/>
</dbReference>
<gene>
    <name evidence="1" type="ORF">C2G38_2037723</name>
</gene>
<name>A0A397V5Z6_9GLOM</name>
<keyword evidence="2" id="KW-1185">Reference proteome</keyword>
<accession>A0A397V5Z6</accession>
<organism evidence="1 2">
    <name type="scientific">Gigaspora rosea</name>
    <dbReference type="NCBI Taxonomy" id="44941"/>
    <lineage>
        <taxon>Eukaryota</taxon>
        <taxon>Fungi</taxon>
        <taxon>Fungi incertae sedis</taxon>
        <taxon>Mucoromycota</taxon>
        <taxon>Glomeromycotina</taxon>
        <taxon>Glomeromycetes</taxon>
        <taxon>Diversisporales</taxon>
        <taxon>Gigasporaceae</taxon>
        <taxon>Gigaspora</taxon>
    </lineage>
</organism>
<dbReference type="Proteomes" id="UP000266673">
    <property type="component" value="Unassembled WGS sequence"/>
</dbReference>
<evidence type="ECO:0008006" key="3">
    <source>
        <dbReference type="Google" id="ProtNLM"/>
    </source>
</evidence>
<evidence type="ECO:0000313" key="1">
    <source>
        <dbReference type="EMBL" id="RIB17462.1"/>
    </source>
</evidence>
<comment type="caution">
    <text evidence="1">The sequence shown here is derived from an EMBL/GenBank/DDBJ whole genome shotgun (WGS) entry which is preliminary data.</text>
</comment>
<sequence length="270" mass="30970">MSSVFVDNWDTEALITFLREQELKGLDEEDFNVLRKANITGQSFLKMGEVEFIKAGVAFGPAIILAKEVESFKTKRSFSPYRTMEDLREVLELYKINGESIVDIQPVIHKLESDNSSLRFCIEDVKQKLENMGSVIASVTLKSITKDHIRVSLQSGVSGINDYGHSNKKNRKKKNDETLDYEYVYGIVSTGVEWIFLLYTTDSIYCTSQKVYRIPLDENSLNDDTELRRNVKEILEIIIGILEDRANVDSSPAKKKQRIEEYFKKEGKTK</sequence>